<dbReference type="VEuPathDB" id="FungiDB:yc1106_00388"/>
<feature type="compositionally biased region" description="Basic and acidic residues" evidence="1">
    <location>
        <begin position="578"/>
        <end position="678"/>
    </location>
</feature>
<feature type="compositionally biased region" description="Basic and acidic residues" evidence="1">
    <location>
        <begin position="543"/>
        <end position="553"/>
    </location>
</feature>
<feature type="compositionally biased region" description="Basic residues" evidence="1">
    <location>
        <begin position="185"/>
        <end position="197"/>
    </location>
</feature>
<dbReference type="OrthoDB" id="3795696at2759"/>
<sequence>MAPNGHTASGKRGARKSCDAQSASWLDKHGFEEYEAWKEANPDTRLLYDDWKDSNQNNSGLSLYYTTLHIFEESDSSDENGQPAKAKSQPTKQRGQIGRPRKSTTLNGNGPLRSAGTAAPTKATNLEESSPSAKKKRKARKKPLSEEIIASASDSDDAAKDPETSTPGAENATPSARTITITMNGKRKTSTRKARKKPISEETISPEDELDDPMDVTIDEVANSAIASPLPVRPVTNFFAAPKSPATAPTSNPPKKSHILKLSTRKTPKKQETSEEFASGGMGQASASTQATPNTVGKGSQPSITINTNPTPKSNVDPDSAAASPTSTSAPGSTRRGLRTRKPAQQRPYYHDSQLFEDVEPRNGDANDHETTSSPVAQGRRVSIASISKNIDDALLASLDEEAMALLQDEPESEPARPKHFKGKGRAWKKEGSDEDEDYSQAGKKKAAKATKMKVKGQVPKKRGRPRKSGRSEELVGEDTDEDKENVKRKRSMPRKSALSEEIIQDSSDGGEEDREMGNEEEADETKIEPDDKQQDTGEDALEDKQEDMQVDERVDEQEDKPEQNAEEQGVAQVAEQAEEKKAEEEDIIGEEKRLDREETGEKNEENQLIKDETIVAQGENEKVSQEEPDKEKSGDSEEKAEEKVEEKEEKAERNEVHESEQKEETGRTKQEPEKEQESTAPTPSPNRSWTPEGLPEPTLPAISPTNDESTPRAGEAQEMPSPFRKAD</sequence>
<feature type="region of interest" description="Disordered" evidence="1">
    <location>
        <begin position="1"/>
        <end position="22"/>
    </location>
</feature>
<feature type="region of interest" description="Disordered" evidence="1">
    <location>
        <begin position="406"/>
        <end position="728"/>
    </location>
</feature>
<keyword evidence="3" id="KW-1185">Reference proteome</keyword>
<feature type="compositionally biased region" description="Acidic residues" evidence="1">
    <location>
        <begin position="204"/>
        <end position="218"/>
    </location>
</feature>
<evidence type="ECO:0000313" key="2">
    <source>
        <dbReference type="EMBL" id="USP73114.1"/>
    </source>
</evidence>
<protein>
    <submittedName>
        <fullName evidence="2">Uncharacterized protein</fullName>
    </submittedName>
</protein>
<feature type="compositionally biased region" description="Basic residues" evidence="1">
    <location>
        <begin position="133"/>
        <end position="142"/>
    </location>
</feature>
<feature type="compositionally biased region" description="Low complexity" evidence="1">
    <location>
        <begin position="240"/>
        <end position="254"/>
    </location>
</feature>
<organism evidence="2 3">
    <name type="scientific">Curvularia clavata</name>
    <dbReference type="NCBI Taxonomy" id="95742"/>
    <lineage>
        <taxon>Eukaryota</taxon>
        <taxon>Fungi</taxon>
        <taxon>Dikarya</taxon>
        <taxon>Ascomycota</taxon>
        <taxon>Pezizomycotina</taxon>
        <taxon>Dothideomycetes</taxon>
        <taxon>Pleosporomycetidae</taxon>
        <taxon>Pleosporales</taxon>
        <taxon>Pleosporineae</taxon>
        <taxon>Pleosporaceae</taxon>
        <taxon>Curvularia</taxon>
    </lineage>
</organism>
<feature type="compositionally biased region" description="Basic residues" evidence="1">
    <location>
        <begin position="255"/>
        <end position="268"/>
    </location>
</feature>
<dbReference type="EMBL" id="CP089274">
    <property type="protein sequence ID" value="USP73114.1"/>
    <property type="molecule type" value="Genomic_DNA"/>
</dbReference>
<feature type="compositionally biased region" description="Basic residues" evidence="1">
    <location>
        <begin position="443"/>
        <end position="469"/>
    </location>
</feature>
<feature type="compositionally biased region" description="Basic residues" evidence="1">
    <location>
        <begin position="418"/>
        <end position="427"/>
    </location>
</feature>
<feature type="region of interest" description="Disordered" evidence="1">
    <location>
        <begin position="74"/>
        <end position="381"/>
    </location>
</feature>
<feature type="compositionally biased region" description="Low complexity" evidence="1">
    <location>
        <begin position="567"/>
        <end position="576"/>
    </location>
</feature>
<name>A0A9Q8Z1I7_CURCL</name>
<dbReference type="Proteomes" id="UP001056012">
    <property type="component" value="Chromosome 1"/>
</dbReference>
<feature type="compositionally biased region" description="Basic and acidic residues" evidence="1">
    <location>
        <begin position="525"/>
        <end position="536"/>
    </location>
</feature>
<feature type="compositionally biased region" description="Polar residues" evidence="1">
    <location>
        <begin position="679"/>
        <end position="690"/>
    </location>
</feature>
<reference evidence="2" key="1">
    <citation type="submission" date="2021-12" db="EMBL/GenBank/DDBJ databases">
        <title>Curvularia clavata genome.</title>
        <authorList>
            <person name="Cao Y."/>
        </authorList>
    </citation>
    <scope>NUCLEOTIDE SEQUENCE</scope>
    <source>
        <strain evidence="2">Yc1106</strain>
    </source>
</reference>
<feature type="compositionally biased region" description="Basic and acidic residues" evidence="1">
    <location>
        <begin position="359"/>
        <end position="371"/>
    </location>
</feature>
<proteinExistence type="predicted"/>
<feature type="compositionally biased region" description="Polar residues" evidence="1">
    <location>
        <begin position="164"/>
        <end position="183"/>
    </location>
</feature>
<evidence type="ECO:0000313" key="3">
    <source>
        <dbReference type="Proteomes" id="UP001056012"/>
    </source>
</evidence>
<feature type="compositionally biased region" description="Acidic residues" evidence="1">
    <location>
        <begin position="509"/>
        <end position="524"/>
    </location>
</feature>
<feature type="compositionally biased region" description="Low complexity" evidence="1">
    <location>
        <begin position="320"/>
        <end position="335"/>
    </location>
</feature>
<accession>A0A9Q8Z1I7</accession>
<feature type="compositionally biased region" description="Polar residues" evidence="1">
    <location>
        <begin position="285"/>
        <end position="314"/>
    </location>
</feature>
<gene>
    <name evidence="2" type="ORF">yc1106_00388</name>
</gene>
<evidence type="ECO:0000256" key="1">
    <source>
        <dbReference type="SAM" id="MobiDB-lite"/>
    </source>
</evidence>
<dbReference type="AlphaFoldDB" id="A0A9Q8Z1I7"/>
<feature type="compositionally biased region" description="Acidic residues" evidence="1">
    <location>
        <begin position="475"/>
        <end position="484"/>
    </location>
</feature>